<comment type="caution">
    <text evidence="1">The sequence shown here is derived from an EMBL/GenBank/DDBJ whole genome shotgun (WGS) entry which is preliminary data.</text>
</comment>
<evidence type="ECO:0000313" key="1">
    <source>
        <dbReference type="EMBL" id="GMG99277.1"/>
    </source>
</evidence>
<evidence type="ECO:0000313" key="2">
    <source>
        <dbReference type="Proteomes" id="UP001279734"/>
    </source>
</evidence>
<dbReference type="EMBL" id="BSYO01000001">
    <property type="protein sequence ID" value="GMG99277.1"/>
    <property type="molecule type" value="Genomic_DNA"/>
</dbReference>
<protein>
    <submittedName>
        <fullName evidence="1">Uncharacterized protein</fullName>
    </submittedName>
</protein>
<reference evidence="1" key="1">
    <citation type="submission" date="2023-05" db="EMBL/GenBank/DDBJ databases">
        <title>Nepenthes gracilis genome sequencing.</title>
        <authorList>
            <person name="Fukushima K."/>
        </authorList>
    </citation>
    <scope>NUCLEOTIDE SEQUENCE</scope>
    <source>
        <strain evidence="1">SING2019-196</strain>
    </source>
</reference>
<accession>A0AAD3P4M3</accession>
<dbReference type="AlphaFoldDB" id="A0AAD3P4M3"/>
<gene>
    <name evidence="1" type="ORF">Nepgr_001117</name>
</gene>
<dbReference type="Proteomes" id="UP001279734">
    <property type="component" value="Unassembled WGS sequence"/>
</dbReference>
<keyword evidence="2" id="KW-1185">Reference proteome</keyword>
<organism evidence="1 2">
    <name type="scientific">Nepenthes gracilis</name>
    <name type="common">Slender pitcher plant</name>
    <dbReference type="NCBI Taxonomy" id="150966"/>
    <lineage>
        <taxon>Eukaryota</taxon>
        <taxon>Viridiplantae</taxon>
        <taxon>Streptophyta</taxon>
        <taxon>Embryophyta</taxon>
        <taxon>Tracheophyta</taxon>
        <taxon>Spermatophyta</taxon>
        <taxon>Magnoliopsida</taxon>
        <taxon>eudicotyledons</taxon>
        <taxon>Gunneridae</taxon>
        <taxon>Pentapetalae</taxon>
        <taxon>Caryophyllales</taxon>
        <taxon>Nepenthaceae</taxon>
        <taxon>Nepenthes</taxon>
    </lineage>
</organism>
<sequence length="160" mass="17750">MVPLSKLKGSEVVLEQVEAMDLNNTEAEFVIGEYLSIFFAFVEMENLLTRGKRPFVFLRLVISSESESSTSKSSARGEGTWRRSCSHGHLLLNLIVGRKALYSHPSSIPISKTEFSPQTANSTCNTLVFSVSKLHIPAPTKTESCIPREISDLKDVDDDE</sequence>
<name>A0AAD3P4M3_NEPGR</name>
<proteinExistence type="predicted"/>